<dbReference type="Pfam" id="PF14373">
    <property type="entry name" value="Imm_superinfect"/>
    <property type="match status" value="1"/>
</dbReference>
<keyword evidence="1" id="KW-0812">Transmembrane</keyword>
<evidence type="ECO:0000256" key="1">
    <source>
        <dbReference type="SAM" id="Phobius"/>
    </source>
</evidence>
<feature type="transmembrane region" description="Helical" evidence="1">
    <location>
        <begin position="7"/>
        <end position="28"/>
    </location>
</feature>
<dbReference type="RefSeq" id="WP_237334830.1">
    <property type="nucleotide sequence ID" value="NZ_BAABCM010000001.1"/>
</dbReference>
<evidence type="ECO:0000313" key="3">
    <source>
        <dbReference type="Proteomes" id="UP001501624"/>
    </source>
</evidence>
<proteinExistence type="predicted"/>
<keyword evidence="3" id="KW-1185">Reference proteome</keyword>
<comment type="caution">
    <text evidence="2">The sequence shown here is derived from an EMBL/GenBank/DDBJ whole genome shotgun (WGS) entry which is preliminary data.</text>
</comment>
<evidence type="ECO:0000313" key="2">
    <source>
        <dbReference type="EMBL" id="GAA3797726.1"/>
    </source>
</evidence>
<name>A0ABP7HKE9_9PSEU</name>
<evidence type="ECO:0008006" key="4">
    <source>
        <dbReference type="Google" id="ProtNLM"/>
    </source>
</evidence>
<organism evidence="2 3">
    <name type="scientific">Amycolatopsis tucumanensis</name>
    <dbReference type="NCBI Taxonomy" id="401106"/>
    <lineage>
        <taxon>Bacteria</taxon>
        <taxon>Bacillati</taxon>
        <taxon>Actinomycetota</taxon>
        <taxon>Actinomycetes</taxon>
        <taxon>Pseudonocardiales</taxon>
        <taxon>Pseudonocardiaceae</taxon>
        <taxon>Amycolatopsis</taxon>
    </lineage>
</organism>
<sequence>MSSSPVVRVVTAACAGVAVAVALLAVFAGMGVALVVLLGIVALVTCVPVWFAPVLLARRRGVADVRPIAVCTLLAGWSLIGWVAALIWAGAARAETGPRPVGT</sequence>
<dbReference type="InterPro" id="IPR016410">
    <property type="entry name" value="Phage_imm"/>
</dbReference>
<feature type="transmembrane region" description="Helical" evidence="1">
    <location>
        <begin position="34"/>
        <end position="56"/>
    </location>
</feature>
<dbReference type="EMBL" id="BAABCM010000001">
    <property type="protein sequence ID" value="GAA3797726.1"/>
    <property type="molecule type" value="Genomic_DNA"/>
</dbReference>
<keyword evidence="1" id="KW-0472">Membrane</keyword>
<gene>
    <name evidence="2" type="ORF">GCM10022380_13700</name>
</gene>
<dbReference type="Proteomes" id="UP001501624">
    <property type="component" value="Unassembled WGS sequence"/>
</dbReference>
<accession>A0ABP7HKE9</accession>
<keyword evidence="1" id="KW-1133">Transmembrane helix</keyword>
<protein>
    <recommendedName>
        <fullName evidence="4">Superinfection immunity protein</fullName>
    </recommendedName>
</protein>
<feature type="transmembrane region" description="Helical" evidence="1">
    <location>
        <begin position="68"/>
        <end position="91"/>
    </location>
</feature>
<reference evidence="3" key="1">
    <citation type="journal article" date="2019" name="Int. J. Syst. Evol. Microbiol.">
        <title>The Global Catalogue of Microorganisms (GCM) 10K type strain sequencing project: providing services to taxonomists for standard genome sequencing and annotation.</title>
        <authorList>
            <consortium name="The Broad Institute Genomics Platform"/>
            <consortium name="The Broad Institute Genome Sequencing Center for Infectious Disease"/>
            <person name="Wu L."/>
            <person name="Ma J."/>
        </authorList>
    </citation>
    <scope>NUCLEOTIDE SEQUENCE [LARGE SCALE GENOMIC DNA]</scope>
    <source>
        <strain evidence="3">JCM 17017</strain>
    </source>
</reference>